<dbReference type="Gene3D" id="3.40.50.670">
    <property type="match status" value="2"/>
</dbReference>
<dbReference type="InterPro" id="IPR049353">
    <property type="entry name" value="GyrB_hook"/>
</dbReference>
<dbReference type="FunFam" id="3.40.50.670:FF:000001">
    <property type="entry name" value="DNA topoisomerase 2"/>
    <property type="match status" value="1"/>
</dbReference>
<dbReference type="InterPro" id="IPR014721">
    <property type="entry name" value="Ribsml_uS5_D2-typ_fold_subgr"/>
</dbReference>
<name>A0A2S9TLR6_9BACT</name>
<accession>A0A2S9TLR6</accession>
<keyword evidence="6 11" id="KW-0067">ATP-binding</keyword>
<dbReference type="Gene3D" id="3.30.230.10">
    <property type="match status" value="1"/>
</dbReference>
<dbReference type="SUPFAM" id="SSF56719">
    <property type="entry name" value="Type II DNA topoisomerase"/>
    <property type="match status" value="1"/>
</dbReference>
<evidence type="ECO:0000256" key="2">
    <source>
        <dbReference type="ARBA" id="ARBA00010708"/>
    </source>
</evidence>
<dbReference type="CDD" id="cd16928">
    <property type="entry name" value="HATPase_GyrB-like"/>
    <property type="match status" value="1"/>
</dbReference>
<dbReference type="Pfam" id="PF00204">
    <property type="entry name" value="DNA_gyraseB"/>
    <property type="match status" value="1"/>
</dbReference>
<evidence type="ECO:0000256" key="8">
    <source>
        <dbReference type="ARBA" id="ARBA00023029"/>
    </source>
</evidence>
<dbReference type="Gene3D" id="3.30.565.10">
    <property type="entry name" value="Histidine kinase-like ATPase, C-terminal domain"/>
    <property type="match status" value="1"/>
</dbReference>
<comment type="subcellular location">
    <subcellularLocation>
        <location evidence="11">Cytoplasm</location>
    </subcellularLocation>
</comment>
<evidence type="ECO:0000256" key="10">
    <source>
        <dbReference type="ARBA" id="ARBA00023235"/>
    </source>
</evidence>
<feature type="domain" description="Toprim" evidence="12">
    <location>
        <begin position="414"/>
        <end position="528"/>
    </location>
</feature>
<dbReference type="HAMAP" id="MF_01898">
    <property type="entry name" value="GyrB"/>
    <property type="match status" value="1"/>
</dbReference>
<dbReference type="AlphaFoldDB" id="A0A2S9TLR6"/>
<dbReference type="SMART" id="SM00387">
    <property type="entry name" value="HATPase_c"/>
    <property type="match status" value="1"/>
</dbReference>
<dbReference type="PANTHER" id="PTHR45866:SF1">
    <property type="entry name" value="DNA GYRASE SUBUNIT B, MITOCHONDRIAL"/>
    <property type="match status" value="1"/>
</dbReference>
<evidence type="ECO:0000256" key="1">
    <source>
        <dbReference type="ARBA" id="ARBA00000185"/>
    </source>
</evidence>
<evidence type="ECO:0000256" key="11">
    <source>
        <dbReference type="HAMAP-Rule" id="MF_01898"/>
    </source>
</evidence>
<dbReference type="Pfam" id="PF21249">
    <property type="entry name" value="GyrB_hook"/>
    <property type="match status" value="1"/>
</dbReference>
<evidence type="ECO:0000259" key="12">
    <source>
        <dbReference type="PROSITE" id="PS50880"/>
    </source>
</evidence>
<dbReference type="FunFam" id="3.30.565.10:FF:000002">
    <property type="entry name" value="DNA gyrase subunit B"/>
    <property type="match status" value="1"/>
</dbReference>
<dbReference type="GO" id="GO:0003677">
    <property type="term" value="F:DNA binding"/>
    <property type="evidence" value="ECO:0007669"/>
    <property type="project" value="UniProtKB-KW"/>
</dbReference>
<feature type="binding site" evidence="11">
    <location>
        <position position="493"/>
    </location>
    <ligand>
        <name>Mg(2+)</name>
        <dbReference type="ChEBI" id="CHEBI:18420"/>
        <label>2</label>
    </ligand>
</feature>
<evidence type="ECO:0000313" key="14">
    <source>
        <dbReference type="Proteomes" id="UP000238811"/>
    </source>
</evidence>
<dbReference type="Pfam" id="PF00986">
    <property type="entry name" value="DNA_gyraseB_C"/>
    <property type="match status" value="1"/>
</dbReference>
<feature type="binding site" evidence="11">
    <location>
        <position position="493"/>
    </location>
    <ligand>
        <name>Mg(2+)</name>
        <dbReference type="ChEBI" id="CHEBI:18420"/>
        <label>1</label>
        <note>catalytic</note>
    </ligand>
</feature>
<dbReference type="EMBL" id="NXGD01000012">
    <property type="protein sequence ID" value="PRM99780.1"/>
    <property type="molecule type" value="Genomic_DNA"/>
</dbReference>
<dbReference type="CDD" id="cd00822">
    <property type="entry name" value="TopoII_Trans_DNA_gyrase"/>
    <property type="match status" value="1"/>
</dbReference>
<dbReference type="GO" id="GO:0006265">
    <property type="term" value="P:DNA topological change"/>
    <property type="evidence" value="ECO:0007669"/>
    <property type="project" value="UniProtKB-UniRule"/>
</dbReference>
<evidence type="ECO:0000256" key="9">
    <source>
        <dbReference type="ARBA" id="ARBA00023125"/>
    </source>
</evidence>
<gene>
    <name evidence="11 13" type="primary">gyrB</name>
    <name evidence="13" type="ORF">CJ668_09865</name>
</gene>
<dbReference type="Pfam" id="PF01751">
    <property type="entry name" value="Toprim"/>
    <property type="match status" value="1"/>
</dbReference>
<comment type="caution">
    <text evidence="13">The sequence shown here is derived from an EMBL/GenBank/DDBJ whole genome shotgun (WGS) entry which is preliminary data.</text>
</comment>
<evidence type="ECO:0000256" key="6">
    <source>
        <dbReference type="ARBA" id="ARBA00022840"/>
    </source>
</evidence>
<comment type="subunit">
    <text evidence="11">Heterotetramer, composed of two GyrA and two GyrB chains. In the heterotetramer, GyrA contains the active site tyrosine that forms a transient covalent intermediate with DNA, while GyrB binds cofactors and catalyzes ATP hydrolysis.</text>
</comment>
<dbReference type="GO" id="GO:0003918">
    <property type="term" value="F:DNA topoisomerase type II (double strand cut, ATP-hydrolyzing) activity"/>
    <property type="evidence" value="ECO:0007669"/>
    <property type="project" value="UniProtKB-UniRule"/>
</dbReference>
<dbReference type="GO" id="GO:0046872">
    <property type="term" value="F:metal ion binding"/>
    <property type="evidence" value="ECO:0007669"/>
    <property type="project" value="UniProtKB-KW"/>
</dbReference>
<dbReference type="GO" id="GO:0005737">
    <property type="term" value="C:cytoplasm"/>
    <property type="evidence" value="ECO:0007669"/>
    <property type="project" value="UniProtKB-SubCell"/>
</dbReference>
<dbReference type="PANTHER" id="PTHR45866">
    <property type="entry name" value="DNA GYRASE/TOPOISOMERASE SUBUNIT B"/>
    <property type="match status" value="1"/>
</dbReference>
<dbReference type="Proteomes" id="UP000238811">
    <property type="component" value="Unassembled WGS sequence"/>
</dbReference>
<keyword evidence="8 11" id="KW-0799">Topoisomerase</keyword>
<dbReference type="InterPro" id="IPR013760">
    <property type="entry name" value="Topo_IIA-like_dom_sf"/>
</dbReference>
<keyword evidence="9" id="KW-0238">DNA-binding</keyword>
<dbReference type="InterPro" id="IPR000565">
    <property type="entry name" value="Topo_IIA_B"/>
</dbReference>
<dbReference type="PROSITE" id="PS00177">
    <property type="entry name" value="TOPOISOMERASE_II"/>
    <property type="match status" value="1"/>
</dbReference>
<organism evidence="13 14">
    <name type="scientific">Aliarcobacter cryaerophilus</name>
    <dbReference type="NCBI Taxonomy" id="28198"/>
    <lineage>
        <taxon>Bacteria</taxon>
        <taxon>Pseudomonadati</taxon>
        <taxon>Campylobacterota</taxon>
        <taxon>Epsilonproteobacteria</taxon>
        <taxon>Campylobacterales</taxon>
        <taxon>Arcobacteraceae</taxon>
        <taxon>Aliarcobacter</taxon>
    </lineage>
</organism>
<dbReference type="InterPro" id="IPR013759">
    <property type="entry name" value="Topo_IIA_B_C"/>
</dbReference>
<comment type="function">
    <text evidence="11">A type II topoisomerase that negatively supercoils closed circular double-stranded (ds) DNA in an ATP-dependent manner to modulate DNA topology and maintain chromosomes in an underwound state. Negative supercoiling favors strand separation, and DNA replication, transcription, recombination and repair, all of which involve strand separation. Also able to catalyze the interconversion of other topological isomers of dsDNA rings, including catenanes and knotted rings. Type II topoisomerases break and join 2 DNA strands simultaneously in an ATP-dependent manner.</text>
</comment>
<evidence type="ECO:0000256" key="7">
    <source>
        <dbReference type="ARBA" id="ARBA00022842"/>
    </source>
</evidence>
<dbReference type="FunFam" id="3.30.230.10:FF:000005">
    <property type="entry name" value="DNA gyrase subunit B"/>
    <property type="match status" value="1"/>
</dbReference>
<dbReference type="NCBIfam" id="NF011501">
    <property type="entry name" value="PRK14939.1"/>
    <property type="match status" value="1"/>
</dbReference>
<feature type="site" description="Interaction with DNA" evidence="11">
    <location>
        <position position="445"/>
    </location>
</feature>
<dbReference type="GO" id="GO:0005694">
    <property type="term" value="C:chromosome"/>
    <property type="evidence" value="ECO:0007669"/>
    <property type="project" value="InterPro"/>
</dbReference>
<comment type="similarity">
    <text evidence="2 11">Belongs to the type II topoisomerase GyrB family.</text>
</comment>
<keyword evidence="3 11" id="KW-0963">Cytoplasm</keyword>
<evidence type="ECO:0000256" key="4">
    <source>
        <dbReference type="ARBA" id="ARBA00022723"/>
    </source>
</evidence>
<dbReference type="InterPro" id="IPR036890">
    <property type="entry name" value="HATPase_C_sf"/>
</dbReference>
<keyword evidence="4 11" id="KW-0479">Metal-binding</keyword>
<sequence>MSDYGASNIKVLKGLEAVRKRPGMYIGDTNINGLHHLVYEVVDNSIDEAMAGFCRNIKVTLTKDGWARIEDDGRGIPTAIHPTEGISAATVALTVLHAGGKFDKDTYKVSGGLHGVGVSVVNALSKHLKMTIYREGKIHYQEFKEGIPQGALEVIGESPRKTGTTIEFLVDDSIFEVTKYEFNILKKRFKEVAYLNPIISITLEDELAKIKEVYHFEGGIKQFVADLNKETALCEVMHFSDKVDGVEVDIAMMYNDTYIEKTLSFVNNIRTIDGGTHEAGFKAGLTRSISKYLSENAAAREKDAKITGDDVREGLIAVVSVKVPEPQFEGQTKGKLGSSYVRPIAQKLTSDNLDKYFEENPTHARAVMEKALMAARGREAAKKARELTRKKDSMSVGTLPGKLADCQSKDPTIRELYLVEGDSAGGSAKQGRDRVYQAILPLKGKILNVEKSRLDKILKSDEIRNIITALGCGIGEDFNDEKVRYHKIIVMTDADVDGSHIQTLLLTFFFRFLRPIVEKGYLYIAQPPLYRYKKGKNEIYLKDNNALSAYLIENGLENFEFEGMGYNDLLDLFKQVARYRAMLEQLAKRYSLIEVLKYLIENSDLVNLDFATLYEKVKIFLEARGYNILSKTVNETKIQLFVQTNAGLEELIIDEELFASPYFSESTFIFTKLKERDLTLFEDRDLIELLEEIESLAKKGAYIQRYKGLGEMNPEQLWETTMTPENRRLLRVKIEDAEAASDTFTLFMGDEVEPRRNYIESHAKDVEHLDV</sequence>
<dbReference type="InterPro" id="IPR006171">
    <property type="entry name" value="TOPRIM_dom"/>
</dbReference>
<dbReference type="GO" id="GO:0006261">
    <property type="term" value="P:DNA-templated DNA replication"/>
    <property type="evidence" value="ECO:0007669"/>
    <property type="project" value="UniProtKB-UniRule"/>
</dbReference>
<protein>
    <recommendedName>
        <fullName evidence="11">DNA gyrase subunit B</fullName>
        <ecNumber evidence="11">5.6.2.2</ecNumber>
    </recommendedName>
</protein>
<comment type="cofactor">
    <cofactor evidence="11">
        <name>Mg(2+)</name>
        <dbReference type="ChEBI" id="CHEBI:18420"/>
    </cofactor>
    <cofactor evidence="11">
        <name>Mn(2+)</name>
        <dbReference type="ChEBI" id="CHEBI:29035"/>
    </cofactor>
    <cofactor evidence="11">
        <name>Ca(2+)</name>
        <dbReference type="ChEBI" id="CHEBI:29108"/>
    </cofactor>
    <text evidence="11">Binds two Mg(2+) per subunit. The magnesium ions form salt bridges with both the protein and the DNA. Can also accept other divalent metal cations, such as Mn(2+) or Ca(2+).</text>
</comment>
<dbReference type="PRINTS" id="PR00418">
    <property type="entry name" value="TPI2FAMILY"/>
</dbReference>
<dbReference type="Pfam" id="PF02518">
    <property type="entry name" value="HATPase_c"/>
    <property type="match status" value="1"/>
</dbReference>
<dbReference type="NCBIfam" id="TIGR01059">
    <property type="entry name" value="gyrB"/>
    <property type="match status" value="1"/>
</dbReference>
<keyword evidence="7 11" id="KW-0460">Magnesium</keyword>
<dbReference type="EC" id="5.6.2.2" evidence="11"/>
<evidence type="ECO:0000313" key="13">
    <source>
        <dbReference type="EMBL" id="PRM99780.1"/>
    </source>
</evidence>
<dbReference type="SUPFAM" id="SSF54211">
    <property type="entry name" value="Ribosomal protein S5 domain 2-like"/>
    <property type="match status" value="1"/>
</dbReference>
<dbReference type="InterPro" id="IPR013506">
    <property type="entry name" value="Topo_IIA_bsu_dom2"/>
</dbReference>
<evidence type="ECO:0000256" key="5">
    <source>
        <dbReference type="ARBA" id="ARBA00022741"/>
    </source>
</evidence>
<comment type="catalytic activity">
    <reaction evidence="1 11">
        <text>ATP-dependent breakage, passage and rejoining of double-stranded DNA.</text>
        <dbReference type="EC" id="5.6.2.2"/>
    </reaction>
</comment>
<dbReference type="PROSITE" id="PS50880">
    <property type="entry name" value="TOPRIM"/>
    <property type="match status" value="1"/>
</dbReference>
<dbReference type="NCBIfam" id="NF004189">
    <property type="entry name" value="PRK05644.1"/>
    <property type="match status" value="1"/>
</dbReference>
<dbReference type="InterPro" id="IPR018522">
    <property type="entry name" value="TopoIIA_CS"/>
</dbReference>
<dbReference type="SMART" id="SM00433">
    <property type="entry name" value="TOP2c"/>
    <property type="match status" value="1"/>
</dbReference>
<feature type="site" description="Interaction with DNA" evidence="11">
    <location>
        <position position="448"/>
    </location>
</feature>
<proteinExistence type="inferred from homology"/>
<feature type="binding site" evidence="11">
    <location>
        <position position="420"/>
    </location>
    <ligand>
        <name>Mg(2+)</name>
        <dbReference type="ChEBI" id="CHEBI:18420"/>
        <label>1</label>
        <note>catalytic</note>
    </ligand>
</feature>
<dbReference type="PRINTS" id="PR01159">
    <property type="entry name" value="DNAGYRASEB"/>
</dbReference>
<keyword evidence="10 11" id="KW-0413">Isomerase</keyword>
<dbReference type="InterPro" id="IPR020568">
    <property type="entry name" value="Ribosomal_Su5_D2-typ_SF"/>
</dbReference>
<dbReference type="InterPro" id="IPR011557">
    <property type="entry name" value="GyrB"/>
</dbReference>
<reference evidence="13 14" key="1">
    <citation type="submission" date="2017-09" db="EMBL/GenBank/DDBJ databases">
        <title>Reassesment of A. cryaerophilus.</title>
        <authorList>
            <person name="Perez-Cataluna A."/>
            <person name="Collado L."/>
            <person name="Salgado O."/>
            <person name="Lefinanco V."/>
            <person name="Figueras M.J."/>
        </authorList>
    </citation>
    <scope>NUCLEOTIDE SEQUENCE [LARGE SCALE GENOMIC DNA]</scope>
    <source>
        <strain evidence="13 14">LMG 10229</strain>
    </source>
</reference>
<evidence type="ECO:0000256" key="3">
    <source>
        <dbReference type="ARBA" id="ARBA00022490"/>
    </source>
</evidence>
<dbReference type="InterPro" id="IPR002288">
    <property type="entry name" value="DNA_gyrase_B_C"/>
</dbReference>
<keyword evidence="5 11" id="KW-0547">Nucleotide-binding</keyword>
<dbReference type="SUPFAM" id="SSF55874">
    <property type="entry name" value="ATPase domain of HSP90 chaperone/DNA topoisomerase II/histidine kinase"/>
    <property type="match status" value="1"/>
</dbReference>
<comment type="miscellaneous">
    <text evidence="11">Few gyrases are as efficient as E.coli at forming negative supercoils. Not all organisms have 2 type II topoisomerases; in organisms with a single type II topoisomerase this enzyme also has to decatenate newly replicated chromosomes.</text>
</comment>
<dbReference type="InterPro" id="IPR001241">
    <property type="entry name" value="Topo_IIA"/>
</dbReference>
<feature type="binding site" evidence="11">
    <location>
        <position position="495"/>
    </location>
    <ligand>
        <name>Mg(2+)</name>
        <dbReference type="ChEBI" id="CHEBI:18420"/>
        <label>2</label>
    </ligand>
</feature>
<dbReference type="GO" id="GO:0005524">
    <property type="term" value="F:ATP binding"/>
    <property type="evidence" value="ECO:0007669"/>
    <property type="project" value="UniProtKB-UniRule"/>
</dbReference>
<dbReference type="InterPro" id="IPR003594">
    <property type="entry name" value="HATPase_dom"/>
</dbReference>